<feature type="transmembrane region" description="Helical" evidence="8">
    <location>
        <begin position="312"/>
        <end position="332"/>
    </location>
</feature>
<feature type="transmembrane region" description="Helical" evidence="8">
    <location>
        <begin position="407"/>
        <end position="425"/>
    </location>
</feature>
<feature type="transmembrane region" description="Helical" evidence="8">
    <location>
        <begin position="338"/>
        <end position="363"/>
    </location>
</feature>
<keyword evidence="4 8" id="KW-0812">Transmembrane</keyword>
<dbReference type="Proteomes" id="UP001254257">
    <property type="component" value="Unassembled WGS sequence"/>
</dbReference>
<evidence type="ECO:0000259" key="9">
    <source>
        <dbReference type="PROSITE" id="PS50850"/>
    </source>
</evidence>
<sequence>MIGNNWIFRSISPIQLILTLILASGIAFGFGITSVSGVLDIIKSEFELSEIGEQFVVGILVLGCFVGAAIAGPISARWGRRRTIMLAVVLGGLGYTLILAGIGFGGLLVGRSLAGLCIGLISMVVPMYAAETTPAQRRGAVVSMFQLAITLGILGAYGTTLAFAASVPWQILLGAGALPLGLGLLAILFLPESPRWLAARGEHAAVEKATLTLGLTDEWQEIPAAPAHADNQSGTALTRGSTAAVLVFCSTLFVLQNLSGIDGILYYAPRIFQELGFSAGTAALAATFGLGLVNVLATIAAIALVDRLGRRPLLIIGSAAMAIGLAAVILASQLGWPWVGLAGLAIFIAAFAMSLGPLPYVLMSELFPTAIRESGIAVASATSWLFNALIAFTFLSLVAAIGLSGAIGLFLAVCLISLGFCLAFAPETRGARLEDIETAVLAGRPLRHLGS</sequence>
<dbReference type="EMBL" id="JAWDID010000086">
    <property type="protein sequence ID" value="MDU0343792.1"/>
    <property type="molecule type" value="Genomic_DNA"/>
</dbReference>
<dbReference type="PROSITE" id="PS50850">
    <property type="entry name" value="MFS"/>
    <property type="match status" value="1"/>
</dbReference>
<evidence type="ECO:0000256" key="1">
    <source>
        <dbReference type="ARBA" id="ARBA00004141"/>
    </source>
</evidence>
<dbReference type="RefSeq" id="WP_316021489.1">
    <property type="nucleotide sequence ID" value="NZ_JAWDID010000086.1"/>
</dbReference>
<name>A0ABU3SG77_9HYPH</name>
<dbReference type="InterPro" id="IPR050820">
    <property type="entry name" value="MFS_Sugar_Transporter"/>
</dbReference>
<evidence type="ECO:0000313" key="11">
    <source>
        <dbReference type="Proteomes" id="UP001254257"/>
    </source>
</evidence>
<dbReference type="PROSITE" id="PS00217">
    <property type="entry name" value="SUGAR_TRANSPORT_2"/>
    <property type="match status" value="1"/>
</dbReference>
<reference evidence="10 11" key="1">
    <citation type="submission" date="2023-09" db="EMBL/GenBank/DDBJ databases">
        <title>Whole genome shotgun sequencing (WGS) of Bosea sp. ZW T0_25, isolated from stored onions (Allium cepa).</title>
        <authorList>
            <person name="Stoll D.A."/>
            <person name="Huch M."/>
        </authorList>
    </citation>
    <scope>NUCLEOTIDE SEQUENCE [LARGE SCALE GENOMIC DNA]</scope>
    <source>
        <strain evidence="10 11">ZW T0_25</strain>
    </source>
</reference>
<proteinExistence type="inferred from homology"/>
<feature type="transmembrane region" description="Helical" evidence="8">
    <location>
        <begin position="84"/>
        <end position="107"/>
    </location>
</feature>
<comment type="subcellular location">
    <subcellularLocation>
        <location evidence="1">Membrane</location>
        <topology evidence="1">Multi-pass membrane protein</topology>
    </subcellularLocation>
</comment>
<keyword evidence="6 8" id="KW-0472">Membrane</keyword>
<dbReference type="PANTHER" id="PTHR48023">
    <property type="entry name" value="D-XYLOSE-PROTON SYMPORTER-LIKE 2"/>
    <property type="match status" value="1"/>
</dbReference>
<feature type="transmembrane region" description="Helical" evidence="8">
    <location>
        <begin position="375"/>
        <end position="401"/>
    </location>
</feature>
<comment type="caution">
    <text evidence="10">The sequence shown here is derived from an EMBL/GenBank/DDBJ whole genome shotgun (WGS) entry which is preliminary data.</text>
</comment>
<evidence type="ECO:0000256" key="8">
    <source>
        <dbReference type="SAM" id="Phobius"/>
    </source>
</evidence>
<gene>
    <name evidence="10" type="ORF">RKE40_28255</name>
</gene>
<dbReference type="InterPro" id="IPR036259">
    <property type="entry name" value="MFS_trans_sf"/>
</dbReference>
<dbReference type="InterPro" id="IPR005828">
    <property type="entry name" value="MFS_sugar_transport-like"/>
</dbReference>
<dbReference type="SUPFAM" id="SSF103473">
    <property type="entry name" value="MFS general substrate transporter"/>
    <property type="match status" value="1"/>
</dbReference>
<keyword evidence="11" id="KW-1185">Reference proteome</keyword>
<organism evidence="10 11">
    <name type="scientific">Bosea rubneri</name>
    <dbReference type="NCBI Taxonomy" id="3075434"/>
    <lineage>
        <taxon>Bacteria</taxon>
        <taxon>Pseudomonadati</taxon>
        <taxon>Pseudomonadota</taxon>
        <taxon>Alphaproteobacteria</taxon>
        <taxon>Hyphomicrobiales</taxon>
        <taxon>Boseaceae</taxon>
        <taxon>Bosea</taxon>
    </lineage>
</organism>
<dbReference type="PANTHER" id="PTHR48023:SF4">
    <property type="entry name" value="D-XYLOSE-PROTON SYMPORTER-LIKE 2"/>
    <property type="match status" value="1"/>
</dbReference>
<evidence type="ECO:0000256" key="7">
    <source>
        <dbReference type="RuleBase" id="RU003346"/>
    </source>
</evidence>
<feature type="domain" description="Major facilitator superfamily (MFS) profile" evidence="9">
    <location>
        <begin position="17"/>
        <end position="429"/>
    </location>
</feature>
<dbReference type="InterPro" id="IPR020846">
    <property type="entry name" value="MFS_dom"/>
</dbReference>
<feature type="transmembrane region" description="Helical" evidence="8">
    <location>
        <begin position="113"/>
        <end position="130"/>
    </location>
</feature>
<feature type="transmembrane region" description="Helical" evidence="8">
    <location>
        <begin position="280"/>
        <end position="305"/>
    </location>
</feature>
<dbReference type="PRINTS" id="PR00171">
    <property type="entry name" value="SUGRTRNSPORT"/>
</dbReference>
<dbReference type="InterPro" id="IPR003663">
    <property type="entry name" value="Sugar/inositol_transpt"/>
</dbReference>
<dbReference type="PROSITE" id="PS00216">
    <property type="entry name" value="SUGAR_TRANSPORT_1"/>
    <property type="match status" value="1"/>
</dbReference>
<keyword evidence="5 8" id="KW-1133">Transmembrane helix</keyword>
<feature type="transmembrane region" description="Helical" evidence="8">
    <location>
        <begin position="51"/>
        <end position="72"/>
    </location>
</feature>
<evidence type="ECO:0000256" key="2">
    <source>
        <dbReference type="ARBA" id="ARBA00010992"/>
    </source>
</evidence>
<accession>A0ABU3SG77</accession>
<evidence type="ECO:0000256" key="3">
    <source>
        <dbReference type="ARBA" id="ARBA00022448"/>
    </source>
</evidence>
<evidence type="ECO:0000256" key="6">
    <source>
        <dbReference type="ARBA" id="ARBA00023136"/>
    </source>
</evidence>
<feature type="transmembrane region" description="Helical" evidence="8">
    <location>
        <begin position="16"/>
        <end position="39"/>
    </location>
</feature>
<dbReference type="InterPro" id="IPR005829">
    <property type="entry name" value="Sugar_transporter_CS"/>
</dbReference>
<feature type="transmembrane region" description="Helical" evidence="8">
    <location>
        <begin position="171"/>
        <end position="190"/>
    </location>
</feature>
<dbReference type="Gene3D" id="1.20.1250.20">
    <property type="entry name" value="MFS general substrate transporter like domains"/>
    <property type="match status" value="1"/>
</dbReference>
<evidence type="ECO:0000256" key="5">
    <source>
        <dbReference type="ARBA" id="ARBA00022989"/>
    </source>
</evidence>
<dbReference type="NCBIfam" id="TIGR00879">
    <property type="entry name" value="SP"/>
    <property type="match status" value="1"/>
</dbReference>
<protein>
    <submittedName>
        <fullName evidence="10">Sugar porter family MFS transporter</fullName>
    </submittedName>
</protein>
<feature type="transmembrane region" description="Helical" evidence="8">
    <location>
        <begin position="243"/>
        <end position="268"/>
    </location>
</feature>
<feature type="transmembrane region" description="Helical" evidence="8">
    <location>
        <begin position="142"/>
        <end position="165"/>
    </location>
</feature>
<comment type="similarity">
    <text evidence="2 7">Belongs to the major facilitator superfamily. Sugar transporter (TC 2.A.1.1) family.</text>
</comment>
<dbReference type="Pfam" id="PF00083">
    <property type="entry name" value="Sugar_tr"/>
    <property type="match status" value="1"/>
</dbReference>
<evidence type="ECO:0000256" key="4">
    <source>
        <dbReference type="ARBA" id="ARBA00022692"/>
    </source>
</evidence>
<evidence type="ECO:0000313" key="10">
    <source>
        <dbReference type="EMBL" id="MDU0343792.1"/>
    </source>
</evidence>
<keyword evidence="3 7" id="KW-0813">Transport</keyword>